<organism evidence="1 2">
    <name type="scientific">Pseudobutyrivibrio xylanivorans</name>
    <dbReference type="NCBI Taxonomy" id="185007"/>
    <lineage>
        <taxon>Bacteria</taxon>
        <taxon>Bacillati</taxon>
        <taxon>Bacillota</taxon>
        <taxon>Clostridia</taxon>
        <taxon>Lachnospirales</taxon>
        <taxon>Lachnospiraceae</taxon>
        <taxon>Pseudobutyrivibrio</taxon>
    </lineage>
</organism>
<name>A0A1G5S343_PSEXY</name>
<evidence type="ECO:0000313" key="2">
    <source>
        <dbReference type="Proteomes" id="UP000199428"/>
    </source>
</evidence>
<dbReference type="Pfam" id="PF08889">
    <property type="entry name" value="WbqC"/>
    <property type="match status" value="1"/>
</dbReference>
<gene>
    <name evidence="1" type="ORF">SAMN02910350_02165</name>
</gene>
<reference evidence="1 2" key="1">
    <citation type="submission" date="2016-10" db="EMBL/GenBank/DDBJ databases">
        <authorList>
            <person name="de Groot N.N."/>
        </authorList>
    </citation>
    <scope>NUCLEOTIDE SEQUENCE [LARGE SCALE GENOMIC DNA]</scope>
    <source>
        <strain evidence="1 2">DSM 10317</strain>
    </source>
</reference>
<evidence type="ECO:0000313" key="1">
    <source>
        <dbReference type="EMBL" id="SCZ80171.1"/>
    </source>
</evidence>
<dbReference type="RefSeq" id="WP_090163380.1">
    <property type="nucleotide sequence ID" value="NZ_FMWK01000012.1"/>
</dbReference>
<accession>A0A1G5S343</accession>
<dbReference type="InterPro" id="IPR014985">
    <property type="entry name" value="WbqC"/>
</dbReference>
<proteinExistence type="predicted"/>
<dbReference type="AlphaFoldDB" id="A0A1G5S343"/>
<protein>
    <submittedName>
        <fullName evidence="1">WbqC-like protein family protein</fullName>
    </submittedName>
</protein>
<sequence length="250" mass="29070">MKIGINQPYFFPYIGYWQLINAVDEYVIADNLHYIKQGYINRNKIQINMEPQYFKLPVHKASQNKLICELDTALTQEEVDKLLHTLQCEYRHAPNFERVYALVEEILKYGLTEEGKNLAAFLENAIKLTAKELGITTPIVRASKDVPLDRDYKRENYVVATCKKLGATEYVNAIGGTKLYFQDFFKANGLELKFVHTDSDISYKQFKDDFIPNLSIIDAMMFCNDEQMEELLNQYELVDGYESPEELVEE</sequence>
<dbReference type="EMBL" id="FMWK01000012">
    <property type="protein sequence ID" value="SCZ80171.1"/>
    <property type="molecule type" value="Genomic_DNA"/>
</dbReference>
<dbReference type="Proteomes" id="UP000199428">
    <property type="component" value="Unassembled WGS sequence"/>
</dbReference>